<dbReference type="Pfam" id="PF03732">
    <property type="entry name" value="Retrotrans_gag"/>
    <property type="match status" value="1"/>
</dbReference>
<feature type="domain" description="Retrotransposon gag" evidence="1">
    <location>
        <begin position="26"/>
        <end position="85"/>
    </location>
</feature>
<evidence type="ECO:0000313" key="3">
    <source>
        <dbReference type="Proteomes" id="UP000257109"/>
    </source>
</evidence>
<dbReference type="Proteomes" id="UP000257109">
    <property type="component" value="Unassembled WGS sequence"/>
</dbReference>
<comment type="caution">
    <text evidence="2">The sequence shown here is derived from an EMBL/GenBank/DDBJ whole genome shotgun (WGS) entry which is preliminary data.</text>
</comment>
<dbReference type="AlphaFoldDB" id="A0A371FFH4"/>
<feature type="non-terminal residue" evidence="2">
    <location>
        <position position="1"/>
    </location>
</feature>
<dbReference type="InterPro" id="IPR005162">
    <property type="entry name" value="Retrotrans_gag_dom"/>
</dbReference>
<evidence type="ECO:0000313" key="2">
    <source>
        <dbReference type="EMBL" id="RDX77021.1"/>
    </source>
</evidence>
<sequence>MEAPCQKAKEASIWINMIAPQRAPHQGLALHWYTQLPANSIDSFVMLKRKFNMQYLTSRPHHLTPMALVNLRQGENEPLCSFMARDPPMNMDELRTRDTDYIQMKEMDEFRGSV</sequence>
<protein>
    <recommendedName>
        <fullName evidence="1">Retrotransposon gag domain-containing protein</fullName>
    </recommendedName>
</protein>
<dbReference type="EMBL" id="QJKJ01009308">
    <property type="protein sequence ID" value="RDX77021.1"/>
    <property type="molecule type" value="Genomic_DNA"/>
</dbReference>
<keyword evidence="3" id="KW-1185">Reference proteome</keyword>
<accession>A0A371FFH4</accession>
<name>A0A371FFH4_MUCPR</name>
<reference evidence="2" key="1">
    <citation type="submission" date="2018-05" db="EMBL/GenBank/DDBJ databases">
        <title>Draft genome of Mucuna pruriens seed.</title>
        <authorList>
            <person name="Nnadi N.E."/>
            <person name="Vos R."/>
            <person name="Hasami M.H."/>
            <person name="Devisetty U.K."/>
            <person name="Aguiy J.C."/>
        </authorList>
    </citation>
    <scope>NUCLEOTIDE SEQUENCE [LARGE SCALE GENOMIC DNA]</scope>
    <source>
        <strain evidence="2">JCA_2017</strain>
    </source>
</reference>
<gene>
    <name evidence="2" type="ORF">CR513_42915</name>
</gene>
<organism evidence="2 3">
    <name type="scientific">Mucuna pruriens</name>
    <name type="common">Velvet bean</name>
    <name type="synonym">Dolichos pruriens</name>
    <dbReference type="NCBI Taxonomy" id="157652"/>
    <lineage>
        <taxon>Eukaryota</taxon>
        <taxon>Viridiplantae</taxon>
        <taxon>Streptophyta</taxon>
        <taxon>Embryophyta</taxon>
        <taxon>Tracheophyta</taxon>
        <taxon>Spermatophyta</taxon>
        <taxon>Magnoliopsida</taxon>
        <taxon>eudicotyledons</taxon>
        <taxon>Gunneridae</taxon>
        <taxon>Pentapetalae</taxon>
        <taxon>rosids</taxon>
        <taxon>fabids</taxon>
        <taxon>Fabales</taxon>
        <taxon>Fabaceae</taxon>
        <taxon>Papilionoideae</taxon>
        <taxon>50 kb inversion clade</taxon>
        <taxon>NPAAA clade</taxon>
        <taxon>indigoferoid/millettioid clade</taxon>
        <taxon>Phaseoleae</taxon>
        <taxon>Mucuna</taxon>
    </lineage>
</organism>
<dbReference type="OrthoDB" id="1737504at2759"/>
<evidence type="ECO:0000259" key="1">
    <source>
        <dbReference type="Pfam" id="PF03732"/>
    </source>
</evidence>
<proteinExistence type="predicted"/>